<dbReference type="PANTHER" id="PTHR46825">
    <property type="entry name" value="D-ALANYL-D-ALANINE-CARBOXYPEPTIDASE/ENDOPEPTIDASE AMPH"/>
    <property type="match status" value="1"/>
</dbReference>
<dbReference type="Pfam" id="PF00144">
    <property type="entry name" value="Beta-lactamase"/>
    <property type="match status" value="1"/>
</dbReference>
<dbReference type="EMBL" id="JALPRF010000008">
    <property type="protein sequence ID" value="MCK8495459.1"/>
    <property type="molecule type" value="Genomic_DNA"/>
</dbReference>
<dbReference type="InterPro" id="IPR050491">
    <property type="entry name" value="AmpC-like"/>
</dbReference>
<dbReference type="Proteomes" id="UP001202180">
    <property type="component" value="Unassembled WGS sequence"/>
</dbReference>
<name>A0ABT0HTI2_9BACT</name>
<dbReference type="PANTHER" id="PTHR46825:SF9">
    <property type="entry name" value="BETA-LACTAMASE-RELATED DOMAIN-CONTAINING PROTEIN"/>
    <property type="match status" value="1"/>
</dbReference>
<proteinExistence type="predicted"/>
<dbReference type="InterPro" id="IPR012338">
    <property type="entry name" value="Beta-lactam/transpept-like"/>
</dbReference>
<reference evidence="2 3" key="1">
    <citation type="submission" date="2022-04" db="EMBL/GenBank/DDBJ databases">
        <title>Spirosoma sp. strain RP8 genome sequencing and assembly.</title>
        <authorList>
            <person name="Jung Y."/>
        </authorList>
    </citation>
    <scope>NUCLEOTIDE SEQUENCE [LARGE SCALE GENOMIC DNA]</scope>
    <source>
        <strain evidence="2 3">RP8</strain>
    </source>
</reference>
<keyword evidence="3" id="KW-1185">Reference proteome</keyword>
<evidence type="ECO:0000313" key="3">
    <source>
        <dbReference type="Proteomes" id="UP001202180"/>
    </source>
</evidence>
<dbReference type="InterPro" id="IPR001466">
    <property type="entry name" value="Beta-lactam-related"/>
</dbReference>
<comment type="caution">
    <text evidence="2">The sequence shown here is derived from an EMBL/GenBank/DDBJ whole genome shotgun (WGS) entry which is preliminary data.</text>
</comment>
<dbReference type="SUPFAM" id="SSF56601">
    <property type="entry name" value="beta-lactamase/transpeptidase-like"/>
    <property type="match status" value="1"/>
</dbReference>
<evidence type="ECO:0000313" key="2">
    <source>
        <dbReference type="EMBL" id="MCK8495459.1"/>
    </source>
</evidence>
<organism evidence="2 3">
    <name type="scientific">Spirosoma liriopis</name>
    <dbReference type="NCBI Taxonomy" id="2937440"/>
    <lineage>
        <taxon>Bacteria</taxon>
        <taxon>Pseudomonadati</taxon>
        <taxon>Bacteroidota</taxon>
        <taxon>Cytophagia</taxon>
        <taxon>Cytophagales</taxon>
        <taxon>Cytophagaceae</taxon>
        <taxon>Spirosoma</taxon>
    </lineage>
</organism>
<feature type="domain" description="Beta-lactamase-related" evidence="1">
    <location>
        <begin position="8"/>
        <end position="91"/>
    </location>
</feature>
<dbReference type="RefSeq" id="WP_248480245.1">
    <property type="nucleotide sequence ID" value="NZ_JALPRF010000008.1"/>
</dbReference>
<gene>
    <name evidence="2" type="ORF">M0L20_26575</name>
</gene>
<dbReference type="Gene3D" id="3.40.710.10">
    <property type="entry name" value="DD-peptidase/beta-lactamase superfamily"/>
    <property type="match status" value="1"/>
</dbReference>
<protein>
    <submittedName>
        <fullName evidence="2">Beta-lactamase family protein</fullName>
    </submittedName>
</protein>
<accession>A0ABT0HTI2</accession>
<evidence type="ECO:0000259" key="1">
    <source>
        <dbReference type="Pfam" id="PF00144"/>
    </source>
</evidence>
<sequence length="103" mass="11473">MQYLNLCAASGLYSTTGDMLRWAKTVANRQLLSARSWQLAFAPRRNGYGYGWYTGQFGGNPSLRHSGGYPGFMSEFVYYPAEHLTIVLVNNFGNYADSVFPGV</sequence>